<dbReference type="InterPro" id="IPR001623">
    <property type="entry name" value="DnaJ_domain"/>
</dbReference>
<dbReference type="InterPro" id="IPR036869">
    <property type="entry name" value="J_dom_sf"/>
</dbReference>
<dbReference type="Gene3D" id="1.10.287.110">
    <property type="entry name" value="DnaJ domain"/>
    <property type="match status" value="1"/>
</dbReference>
<dbReference type="PANTHER" id="PTHR45432:SF2">
    <property type="entry name" value="CHAPERONE PROTEIN DNAJ 11, CHLOROPLASTIC"/>
    <property type="match status" value="1"/>
</dbReference>
<dbReference type="Proteomes" id="UP001633002">
    <property type="component" value="Unassembled WGS sequence"/>
</dbReference>
<evidence type="ECO:0000313" key="4">
    <source>
        <dbReference type="Proteomes" id="UP001633002"/>
    </source>
</evidence>
<dbReference type="InterPro" id="IPR018253">
    <property type="entry name" value="DnaJ_domain_CS"/>
</dbReference>
<dbReference type="PANTHER" id="PTHR45432">
    <property type="entry name" value="CHAPERONE PROTEIN DNAJ 11, CHLOROPLASTIC-LIKE"/>
    <property type="match status" value="1"/>
</dbReference>
<dbReference type="EMBL" id="JBJQOH010000004">
    <property type="protein sequence ID" value="KAL3689328.1"/>
    <property type="molecule type" value="Genomic_DNA"/>
</dbReference>
<feature type="domain" description="J" evidence="2">
    <location>
        <begin position="162"/>
        <end position="229"/>
    </location>
</feature>
<dbReference type="PRINTS" id="PR00625">
    <property type="entry name" value="JDOMAIN"/>
</dbReference>
<protein>
    <recommendedName>
        <fullName evidence="2">J domain-containing protein</fullName>
    </recommendedName>
</protein>
<dbReference type="SMART" id="SM00271">
    <property type="entry name" value="DnaJ"/>
    <property type="match status" value="1"/>
</dbReference>
<name>A0ABD3HCT5_9MARC</name>
<proteinExistence type="predicted"/>
<organism evidence="3 4">
    <name type="scientific">Riccia sorocarpa</name>
    <dbReference type="NCBI Taxonomy" id="122646"/>
    <lineage>
        <taxon>Eukaryota</taxon>
        <taxon>Viridiplantae</taxon>
        <taxon>Streptophyta</taxon>
        <taxon>Embryophyta</taxon>
        <taxon>Marchantiophyta</taxon>
        <taxon>Marchantiopsida</taxon>
        <taxon>Marchantiidae</taxon>
        <taxon>Marchantiales</taxon>
        <taxon>Ricciaceae</taxon>
        <taxon>Riccia</taxon>
    </lineage>
</organism>
<keyword evidence="4" id="KW-1185">Reference proteome</keyword>
<dbReference type="CDD" id="cd06257">
    <property type="entry name" value="DnaJ"/>
    <property type="match status" value="1"/>
</dbReference>
<comment type="caution">
    <text evidence="3">The sequence shown here is derived from an EMBL/GenBank/DDBJ whole genome shotgun (WGS) entry which is preliminary data.</text>
</comment>
<evidence type="ECO:0000313" key="3">
    <source>
        <dbReference type="EMBL" id="KAL3689328.1"/>
    </source>
</evidence>
<evidence type="ECO:0000256" key="1">
    <source>
        <dbReference type="SAM" id="MobiDB-lite"/>
    </source>
</evidence>
<reference evidence="3 4" key="1">
    <citation type="submission" date="2024-09" db="EMBL/GenBank/DDBJ databases">
        <title>Chromosome-scale assembly of Riccia sorocarpa.</title>
        <authorList>
            <person name="Paukszto L."/>
        </authorList>
    </citation>
    <scope>NUCLEOTIDE SEQUENCE [LARGE SCALE GENOMIC DNA]</scope>
    <source>
        <strain evidence="3">LP-2024</strain>
        <tissue evidence="3">Aerial parts of the thallus</tissue>
    </source>
</reference>
<gene>
    <name evidence="3" type="ORF">R1sor_015637</name>
</gene>
<dbReference type="PROSITE" id="PS00636">
    <property type="entry name" value="DNAJ_1"/>
    <property type="match status" value="1"/>
</dbReference>
<feature type="region of interest" description="Disordered" evidence="1">
    <location>
        <begin position="106"/>
        <end position="138"/>
    </location>
</feature>
<dbReference type="AlphaFoldDB" id="A0ABD3HCT5"/>
<accession>A0ABD3HCT5</accession>
<dbReference type="SUPFAM" id="SSF46565">
    <property type="entry name" value="Chaperone J-domain"/>
    <property type="match status" value="1"/>
</dbReference>
<feature type="compositionally biased region" description="Low complexity" evidence="1">
    <location>
        <begin position="107"/>
        <end position="116"/>
    </location>
</feature>
<sequence length="258" mass="28080">MKGSGYARTSTALYKRQVGFASEDWVRGMNIGFVVVPHRNASLSQAVGMANSAAAFQSRLSPSSSPLCMPRPLRIKTKGLETSPLASPTGRSPTLLKSPMAFGGINSSSCSSPRPSFGTNTTASPRPGQSGGGNGAAHFQTSTAEGTYLCLKPLEEVDRPVTLYDVLGIPEIVTDDEIKAAFRVMAKKFHPDHAPPEKAGEFQKKFMEVHKAYSVLKDPTTRAMYNYEIRNTVLTSPRRGREVKAACYGRNWETDQCW</sequence>
<evidence type="ECO:0000259" key="2">
    <source>
        <dbReference type="PROSITE" id="PS50076"/>
    </source>
</evidence>
<dbReference type="PROSITE" id="PS50076">
    <property type="entry name" value="DNAJ_2"/>
    <property type="match status" value="1"/>
</dbReference>
<dbReference type="Pfam" id="PF00226">
    <property type="entry name" value="DnaJ"/>
    <property type="match status" value="1"/>
</dbReference>